<keyword evidence="4" id="KW-1185">Reference proteome</keyword>
<dbReference type="EMBL" id="RPOK01000002">
    <property type="protein sequence ID" value="RPJ67044.1"/>
    <property type="molecule type" value="Genomic_DNA"/>
</dbReference>
<feature type="domain" description="D-glutamate N-acetyltransferase-like C-terminal" evidence="1">
    <location>
        <begin position="132"/>
        <end position="327"/>
    </location>
</feature>
<dbReference type="Gene3D" id="3.40.50.720">
    <property type="entry name" value="NAD(P)-binding Rossmann-like Domain"/>
    <property type="match status" value="1"/>
</dbReference>
<comment type="caution">
    <text evidence="3">The sequence shown here is derived from an EMBL/GenBank/DDBJ whole genome shotgun (WGS) entry which is preliminary data.</text>
</comment>
<dbReference type="InterPro" id="IPR011669">
    <property type="entry name" value="DgcN-like"/>
</dbReference>
<protein>
    <submittedName>
        <fullName evidence="3">DUF1611 domain-containing protein</fullName>
    </submittedName>
</protein>
<dbReference type="OrthoDB" id="9778498at2"/>
<proteinExistence type="predicted"/>
<accession>A0A3N5Z8B2</accession>
<feature type="domain" description="D-glutamate N-acetyltransferase-like N-terminal" evidence="2">
    <location>
        <begin position="47"/>
        <end position="125"/>
    </location>
</feature>
<dbReference type="Gene3D" id="3.40.50.300">
    <property type="entry name" value="P-loop containing nucleotide triphosphate hydrolases"/>
    <property type="match status" value="1"/>
</dbReference>
<dbReference type="PANTHER" id="PTHR40690">
    <property type="entry name" value="GLL3100 PROTEIN"/>
    <property type="match status" value="1"/>
</dbReference>
<dbReference type="InterPro" id="IPR027417">
    <property type="entry name" value="P-loop_NTPase"/>
</dbReference>
<dbReference type="PIRSF" id="PIRSF026760">
    <property type="entry name" value="UCP026760"/>
    <property type="match status" value="1"/>
</dbReference>
<dbReference type="SUPFAM" id="SSF52540">
    <property type="entry name" value="P-loop containing nucleoside triphosphate hydrolases"/>
    <property type="match status" value="1"/>
</dbReference>
<dbReference type="AlphaFoldDB" id="A0A3N5Z8B2"/>
<evidence type="ECO:0000259" key="1">
    <source>
        <dbReference type="Pfam" id="PF07755"/>
    </source>
</evidence>
<gene>
    <name evidence="3" type="ORF">DRW07_05730</name>
</gene>
<organism evidence="3 4">
    <name type="scientific">Alteromonas sediminis</name>
    <dbReference type="NCBI Taxonomy" id="2259342"/>
    <lineage>
        <taxon>Bacteria</taxon>
        <taxon>Pseudomonadati</taxon>
        <taxon>Pseudomonadota</taxon>
        <taxon>Gammaproteobacteria</taxon>
        <taxon>Alteromonadales</taxon>
        <taxon>Alteromonadaceae</taxon>
        <taxon>Alteromonas/Salinimonas group</taxon>
        <taxon>Alteromonas</taxon>
    </lineage>
</organism>
<dbReference type="InterPro" id="IPR035402">
    <property type="entry name" value="DgcN-like_N"/>
</dbReference>
<dbReference type="InterPro" id="IPR035086">
    <property type="entry name" value="DgcN-like_C"/>
</dbReference>
<reference evidence="3 4" key="1">
    <citation type="submission" date="2018-11" db="EMBL/GenBank/DDBJ databases">
        <authorList>
            <person name="Ye M.-Q."/>
            <person name="Du Z.-J."/>
        </authorList>
    </citation>
    <scope>NUCLEOTIDE SEQUENCE [LARGE SCALE GENOMIC DNA]</scope>
    <source>
        <strain evidence="3 4">U0105</strain>
    </source>
</reference>
<evidence type="ECO:0000259" key="2">
    <source>
        <dbReference type="Pfam" id="PF17396"/>
    </source>
</evidence>
<dbReference type="Proteomes" id="UP000275281">
    <property type="component" value="Unassembled WGS sequence"/>
</dbReference>
<dbReference type="NCBIfam" id="NF041892">
    <property type="entry name" value="DgcN"/>
    <property type="match status" value="1"/>
</dbReference>
<evidence type="ECO:0000313" key="3">
    <source>
        <dbReference type="EMBL" id="RPJ67044.1"/>
    </source>
</evidence>
<dbReference type="RefSeq" id="WP_124026949.1">
    <property type="nucleotide sequence ID" value="NZ_JBHRSN010000015.1"/>
</dbReference>
<name>A0A3N5Z8B2_9ALTE</name>
<sequence>MNIRTPYLLFIGDASDPLSIKMAKSAADWSPEKCVGELAMPGCSVSTGLPRLSIEDAVERGAKSLVLGFANSGGTIDEKWLPTILHALNLGMDIVSGLHDKLEEFSPLKEAASRLQRQLINIRHPKEKFRTANGVKRTGKRLLTVGTDCSVGKMYTSLSLTKALRDNGVDATFRATGQCGILVSGSGIAIDCVVADFISGAAESLSPNAPASHWDIIEGQGSLSHPAFAGVSLGLLHGSQPDALVVCHALNRTHMRGLPHQAFPTLQDTIAMNEMQARLTNPSAKVIGVSLNSSSVSEEEALSVCAAISRETGLPCIDPMRHELTPILEALV</sequence>
<dbReference type="Pfam" id="PF17396">
    <property type="entry name" value="DUF1611_N"/>
    <property type="match status" value="1"/>
</dbReference>
<dbReference type="Pfam" id="PF07755">
    <property type="entry name" value="DUF1611"/>
    <property type="match status" value="1"/>
</dbReference>
<evidence type="ECO:0000313" key="4">
    <source>
        <dbReference type="Proteomes" id="UP000275281"/>
    </source>
</evidence>
<dbReference type="PANTHER" id="PTHR40690:SF1">
    <property type="entry name" value="DUF1611 DOMAIN-CONTAINING PROTEIN"/>
    <property type="match status" value="1"/>
</dbReference>